<dbReference type="PATRIC" id="fig|886882.15.peg.5516"/>
<proteinExistence type="predicted"/>
<dbReference type="Proteomes" id="UP000006868">
    <property type="component" value="Plasmid pSC2"/>
</dbReference>
<evidence type="ECO:0000313" key="1">
    <source>
        <dbReference type="EMBL" id="ADO59793.1"/>
    </source>
</evidence>
<dbReference type="KEGG" id="ppm:PPSC2_26195"/>
<accession>E3EKG1</accession>
<dbReference type="RefSeq" id="WP_013386207.1">
    <property type="nucleotide sequence ID" value="NC_014628.2"/>
</dbReference>
<evidence type="ECO:0000313" key="2">
    <source>
        <dbReference type="Proteomes" id="UP000006868"/>
    </source>
</evidence>
<organism evidence="1 2">
    <name type="scientific">Paenibacillus polymyxa (strain SC2)</name>
    <name type="common">Bacillus polymyxa</name>
    <dbReference type="NCBI Taxonomy" id="886882"/>
    <lineage>
        <taxon>Bacteria</taxon>
        <taxon>Bacillati</taxon>
        <taxon>Bacillota</taxon>
        <taxon>Bacilli</taxon>
        <taxon>Bacillales</taxon>
        <taxon>Paenibacillaceae</taxon>
        <taxon>Paenibacillus</taxon>
    </lineage>
</organism>
<name>E3EKG1_PAEPS</name>
<dbReference type="HOGENOM" id="CLU_2194367_0_0_9"/>
<dbReference type="EMBL" id="CP002214">
    <property type="protein sequence ID" value="ADO59793.1"/>
    <property type="molecule type" value="Genomic_DNA"/>
</dbReference>
<geneLocation type="plasmid" evidence="1 2">
    <name>pSC2</name>
</geneLocation>
<keyword evidence="1" id="KW-0614">Plasmid</keyword>
<reference evidence="1 2" key="1">
    <citation type="journal article" date="2011" name="J. Bacteriol.">
        <title>Complete genome sequence of Paenibacillus polymyxa SC2, a strain of plant growth-promoting Rhizobacterium with broad-spectrum antimicrobial activity.</title>
        <authorList>
            <person name="Ma M."/>
            <person name="Wang C."/>
            <person name="Ding Y."/>
            <person name="Li L."/>
            <person name="Shen D."/>
            <person name="Jiang X."/>
            <person name="Guan D."/>
            <person name="Cao F."/>
            <person name="Chen H."/>
            <person name="Feng R."/>
            <person name="Wang X."/>
            <person name="Ge Y."/>
            <person name="Yao L."/>
            <person name="Bing X."/>
            <person name="Yang X."/>
            <person name="Li J."/>
            <person name="Du B."/>
        </authorList>
    </citation>
    <scope>NUCLEOTIDE SEQUENCE [LARGE SCALE GENOMIC DNA]</scope>
    <source>
        <strain evidence="1 2">SC2</strain>
        <plasmid evidence="2">pSC2</plasmid>
    </source>
</reference>
<sequence>MNKLIGLFFKGKSIQRMYNSSDDAVYTIVRKGNELFRIAFYKESEFVKHGVLEICPSSDDGELYVWEAVSYSELTRIPSEYQDIFNALKEKYRDKGSLRTLEEFLNPF</sequence>
<dbReference type="AlphaFoldDB" id="E3EKG1"/>
<gene>
    <name evidence="1" type="ORF">PPSC2_26195</name>
</gene>
<protein>
    <submittedName>
        <fullName evidence="1">Uncharacterized protein</fullName>
    </submittedName>
</protein>